<evidence type="ECO:0000313" key="2">
    <source>
        <dbReference type="Proteomes" id="UP000706039"/>
    </source>
</evidence>
<reference evidence="1 2" key="1">
    <citation type="submission" date="2021-08" db="EMBL/GenBank/DDBJ databases">
        <authorList>
            <person name="Tuo L."/>
        </authorList>
    </citation>
    <scope>NUCLEOTIDE SEQUENCE [LARGE SCALE GENOMIC DNA]</scope>
    <source>
        <strain evidence="1 2">JCM 31229</strain>
    </source>
</reference>
<accession>A0ABS7Q0X4</accession>
<sequence length="584" mass="63913">MGTAAAIRSAPLPPAVVTAARGIAAILNEPLYRANTHGEGRVILNILETNRIGPADLAALFDALRRIGLYREFVQTAHPRWGPYVRGWLIDQGVSWQAIHDAYEYDVRDSLDFYAGFLAGMGFAIADLPVMIVKLARIIVDGRLAEEAGRFFDAVYALWNSDLVKLLGDSGAKWLAEFEELIFQLRWFEAGAKLGNCLATLAMMGEGAVRLAAALPKFVKMVPVMAREAALVIDRAAIITVRTAEQAAIFVKAVWGVLFVVPDFRFSALLPALVAPGELRALLAGGVRTLTRSGFELVFVESTRASEHMVVVRSGVLPSDFVPASVVLVRREGKLIGRIFDPHSLARAWKTVGDADFDAALDALLKSPGAPALPADPDAMAALRKLCETARTSSDFAAGAARLNLRHLAEELAQVASKRAQEIAKRVKAMPGFKPSAASFGAQVEIDMRHIIQKWTIQHAHLVFHRGQSLKTILRDFLPEGSKLLEMTVEDFVRSRPDLAKMIGFDGRNLAKVLAADGRTPLGSLKLDLFVRDPFGHQGVLLDFTSFMNEAHFNKTLLYHAVVTTAFPKMRLPFGEMFHFGLTQ</sequence>
<comment type="caution">
    <text evidence="1">The sequence shown here is derived from an EMBL/GenBank/DDBJ whole genome shotgun (WGS) entry which is preliminary data.</text>
</comment>
<name>A0ABS7Q0X4_9SPHN</name>
<proteinExistence type="predicted"/>
<evidence type="ECO:0000313" key="1">
    <source>
        <dbReference type="EMBL" id="MBY8826187.1"/>
    </source>
</evidence>
<organism evidence="1 2">
    <name type="scientific">Sphingomonas colocasiae</name>
    <dbReference type="NCBI Taxonomy" id="1848973"/>
    <lineage>
        <taxon>Bacteria</taxon>
        <taxon>Pseudomonadati</taxon>
        <taxon>Pseudomonadota</taxon>
        <taxon>Alphaproteobacteria</taxon>
        <taxon>Sphingomonadales</taxon>
        <taxon>Sphingomonadaceae</taxon>
        <taxon>Sphingomonas</taxon>
    </lineage>
</organism>
<dbReference type="EMBL" id="JAINVV010000015">
    <property type="protein sequence ID" value="MBY8826187.1"/>
    <property type="molecule type" value="Genomic_DNA"/>
</dbReference>
<keyword evidence="2" id="KW-1185">Reference proteome</keyword>
<protein>
    <submittedName>
        <fullName evidence="1">Uncharacterized protein</fullName>
    </submittedName>
</protein>
<dbReference type="RefSeq" id="WP_222993606.1">
    <property type="nucleotide sequence ID" value="NZ_JAINVV010000015.1"/>
</dbReference>
<gene>
    <name evidence="1" type="ORF">K7G82_28050</name>
</gene>
<dbReference type="Proteomes" id="UP000706039">
    <property type="component" value="Unassembled WGS sequence"/>
</dbReference>